<protein>
    <submittedName>
        <fullName evidence="1">Uncharacterized protein</fullName>
    </submittedName>
</protein>
<accession>A0ABS4IZ42</accession>
<name>A0ABS4IZ42_9BACL</name>
<keyword evidence="2" id="KW-1185">Reference proteome</keyword>
<dbReference type="EMBL" id="JAGGLB010000015">
    <property type="protein sequence ID" value="MBP1992820.1"/>
    <property type="molecule type" value="Genomic_DNA"/>
</dbReference>
<evidence type="ECO:0000313" key="2">
    <source>
        <dbReference type="Proteomes" id="UP001519287"/>
    </source>
</evidence>
<dbReference type="Proteomes" id="UP001519287">
    <property type="component" value="Unassembled WGS sequence"/>
</dbReference>
<comment type="caution">
    <text evidence="1">The sequence shown here is derived from an EMBL/GenBank/DDBJ whole genome shotgun (WGS) entry which is preliminary data.</text>
</comment>
<organism evidence="1 2">
    <name type="scientific">Paenibacillus eucommiae</name>
    <dbReference type="NCBI Taxonomy" id="1355755"/>
    <lineage>
        <taxon>Bacteria</taxon>
        <taxon>Bacillati</taxon>
        <taxon>Bacillota</taxon>
        <taxon>Bacilli</taxon>
        <taxon>Bacillales</taxon>
        <taxon>Paenibacillaceae</taxon>
        <taxon>Paenibacillus</taxon>
    </lineage>
</organism>
<sequence>MTLQDALFNWLQMVIVAEARPDDHAAQATMGFFEQILTEDHGLTDFYIDSKDDEMIYICYEHEDVIKKKVFDREAAEKLLEDILSNPKYNEQ</sequence>
<dbReference type="RefSeq" id="WP_209974148.1">
    <property type="nucleotide sequence ID" value="NZ_JAGGLB010000015.1"/>
</dbReference>
<proteinExistence type="predicted"/>
<gene>
    <name evidence="1" type="ORF">J2Z66_004433</name>
</gene>
<evidence type="ECO:0000313" key="1">
    <source>
        <dbReference type="EMBL" id="MBP1992820.1"/>
    </source>
</evidence>
<reference evidence="1 2" key="1">
    <citation type="submission" date="2021-03" db="EMBL/GenBank/DDBJ databases">
        <title>Genomic Encyclopedia of Type Strains, Phase IV (KMG-IV): sequencing the most valuable type-strain genomes for metagenomic binning, comparative biology and taxonomic classification.</title>
        <authorList>
            <person name="Goeker M."/>
        </authorList>
    </citation>
    <scope>NUCLEOTIDE SEQUENCE [LARGE SCALE GENOMIC DNA]</scope>
    <source>
        <strain evidence="1 2">DSM 26048</strain>
    </source>
</reference>